<feature type="compositionally biased region" description="Polar residues" evidence="3">
    <location>
        <begin position="412"/>
        <end position="425"/>
    </location>
</feature>
<keyword evidence="2" id="KW-0472">Membrane</keyword>
<evidence type="ECO:0000313" key="5">
    <source>
        <dbReference type="EMBL" id="CCI42088.1"/>
    </source>
</evidence>
<evidence type="ECO:0000256" key="1">
    <source>
        <dbReference type="ARBA" id="ARBA00004370"/>
    </source>
</evidence>
<dbReference type="OrthoDB" id="73680at2759"/>
<dbReference type="InterPro" id="IPR029033">
    <property type="entry name" value="His_PPase_superfam"/>
</dbReference>
<dbReference type="CDD" id="cd07061">
    <property type="entry name" value="HP_HAP_like"/>
    <property type="match status" value="1"/>
</dbReference>
<dbReference type="InterPro" id="IPR039680">
    <property type="entry name" value="PLEKHB1/2"/>
</dbReference>
<dbReference type="Gene3D" id="2.30.29.30">
    <property type="entry name" value="Pleckstrin-homology domain (PH domain)/Phosphotyrosine-binding domain (PTB)"/>
    <property type="match status" value="3"/>
</dbReference>
<name>A0A024G5Z5_9STRA</name>
<dbReference type="SUPFAM" id="SSF50729">
    <property type="entry name" value="PH domain-like"/>
    <property type="match status" value="3"/>
</dbReference>
<evidence type="ECO:0000256" key="2">
    <source>
        <dbReference type="ARBA" id="ARBA00023136"/>
    </source>
</evidence>
<feature type="domain" description="PH" evidence="4">
    <location>
        <begin position="662"/>
        <end position="760"/>
    </location>
</feature>
<keyword evidence="6" id="KW-1185">Reference proteome</keyword>
<dbReference type="Pfam" id="PF00328">
    <property type="entry name" value="His_Phos_2"/>
    <property type="match status" value="1"/>
</dbReference>
<dbReference type="PANTHER" id="PTHR14309:SF10">
    <property type="entry name" value="PH DOMAIN-CONTAINING PROTEIN"/>
    <property type="match status" value="1"/>
</dbReference>
<dbReference type="PROSITE" id="PS50003">
    <property type="entry name" value="PH_DOMAIN"/>
    <property type="match status" value="3"/>
</dbReference>
<dbReference type="InParanoid" id="A0A024G5Z5"/>
<dbReference type="Gene3D" id="3.40.50.1240">
    <property type="entry name" value="Phosphoglycerate mutase-like"/>
    <property type="match status" value="1"/>
</dbReference>
<protein>
    <recommendedName>
        <fullName evidence="4">PH domain-containing protein</fullName>
    </recommendedName>
</protein>
<dbReference type="FunFam" id="2.30.29.30:FF:000286">
    <property type="entry name" value="PH-protein kinase domain containing protein"/>
    <property type="match status" value="1"/>
</dbReference>
<feature type="domain" description="PH" evidence="4">
    <location>
        <begin position="528"/>
        <end position="627"/>
    </location>
</feature>
<dbReference type="AlphaFoldDB" id="A0A024G5Z5"/>
<dbReference type="InterPro" id="IPR033379">
    <property type="entry name" value="Acid_Pase_AS"/>
</dbReference>
<dbReference type="PROSITE" id="PS00616">
    <property type="entry name" value="HIS_ACID_PHOSPHAT_1"/>
    <property type="match status" value="1"/>
</dbReference>
<evidence type="ECO:0000256" key="3">
    <source>
        <dbReference type="SAM" id="MobiDB-lite"/>
    </source>
</evidence>
<dbReference type="Proteomes" id="UP000053237">
    <property type="component" value="Unassembled WGS sequence"/>
</dbReference>
<dbReference type="CDD" id="cd00821">
    <property type="entry name" value="PH"/>
    <property type="match status" value="2"/>
</dbReference>
<reference evidence="5 6" key="1">
    <citation type="submission" date="2012-05" db="EMBL/GenBank/DDBJ databases">
        <title>Recombination and specialization in a pathogen metapopulation.</title>
        <authorList>
            <person name="Gardiner A."/>
            <person name="Kemen E."/>
            <person name="Schultz-Larsen T."/>
            <person name="MacLean D."/>
            <person name="Van Oosterhout C."/>
            <person name="Jones J.D.G."/>
        </authorList>
    </citation>
    <scope>NUCLEOTIDE SEQUENCE [LARGE SCALE GENOMIC DNA]</scope>
    <source>
        <strain evidence="5 6">Ac Nc2</strain>
    </source>
</reference>
<evidence type="ECO:0000259" key="4">
    <source>
        <dbReference type="PROSITE" id="PS50003"/>
    </source>
</evidence>
<dbReference type="SUPFAM" id="SSF53254">
    <property type="entry name" value="Phosphoglycerate mutase-like"/>
    <property type="match status" value="1"/>
</dbReference>
<dbReference type="Pfam" id="PF00169">
    <property type="entry name" value="PH"/>
    <property type="match status" value="3"/>
</dbReference>
<dbReference type="SMART" id="SM00233">
    <property type="entry name" value="PH"/>
    <property type="match status" value="3"/>
</dbReference>
<dbReference type="InterPro" id="IPR001849">
    <property type="entry name" value="PH_domain"/>
</dbReference>
<dbReference type="PANTHER" id="PTHR14309">
    <property type="entry name" value="EXPRESSED PROTEIN"/>
    <property type="match status" value="1"/>
</dbReference>
<feature type="region of interest" description="Disordered" evidence="3">
    <location>
        <begin position="411"/>
        <end position="434"/>
    </location>
</feature>
<proteinExistence type="predicted"/>
<comment type="caution">
    <text evidence="5">The sequence shown here is derived from an EMBL/GenBank/DDBJ whole genome shotgun (WGS) entry which is preliminary data.</text>
</comment>
<dbReference type="STRING" id="65357.A0A024G5Z5"/>
<sequence>MQSWLMYLTSSDLIHLVSLSRHGNRAPNPIVQHLCPNNMQNYQAYHTPPEQLTERGMKQLQQAGEHIREVYVNQKRFLNVSFNGPHHQHFETYFRADAATRCGQSAAALGYGLYPDGSGPGEFKKQPLPIFMQLPENEHDFGAGGPCWQVSNQHLAKYARTRGHDLILKHQMMLQQVASICGADFYISKDPILAIKDVADMFLFDLNQGLPLLPGMNEDLLVELNSLSFQHMIERLYTTPREITYACGGFPLVMLRDLQRAAKLSSENRNTAMSFKYHSYHGHRELLHGLGFMMGLKFNFDGLLSYNGSTPLIPGTTLFIELHTKQEHKPDPYFVKLYVWTPETKRTLLKLHQCPHECSLSNFTNLITSFIVSTGTWEDICHYHPQVLDVAIMLSEVRRYLPTFTDLDDYHSTVSDPSNTTSTSENADEMKKKQRKRYIDSIERVQWLHHQDIGDSDSVRRSRYQTDEEFSNLTVKPLIDHGKLPPHVSQETLNTSSADDNLSLDDLRSSMSDSVIAQIHTAREYDMCTVMKGWMEKCGQQLKAWNWQYFVLRDDGVLSFYVDEGMKKLKGTLNVGHDSGAQVSVQLNLTEKRHVFLLSTSVQATLFSTPSRKLMNRWIAGLKSVGVGTLEQIDLSRNTVPYLIRDKDTPHHWQNLHQSDELIRRDGFLWKRGHLKKNWKKRFFRVENGQLQYFTENRKLMKGAIPLNGTVVSPGMTCCPDGRKNYFVISNMSHTKELHLNAETEAEMHEWIEALQRAQCGFGRQKTIEEPTGFALVVKRAEEIPMISFYATYSKSSEIDIVMERKTEAVVVTACPGKSIPIGSQLVGVNDKNILSFTYVESRDLLQTSHFPLTLYFIAPPFKMGSMIKKSRSGLENWKERVIVVSNGEIRYYKKTQKANRDSSLDVSALKPRKAFQLYGCYMNLINVPDRQHCIVIVRSPNDKLVLQASNQEECMEWASIIYCSIRISSQGITQGHSKNLHLEKLLEVSMEDTSRCSLQSNSTIEV</sequence>
<dbReference type="InterPro" id="IPR011993">
    <property type="entry name" value="PH-like_dom_sf"/>
</dbReference>
<dbReference type="GO" id="GO:0016020">
    <property type="term" value="C:membrane"/>
    <property type="evidence" value="ECO:0007669"/>
    <property type="project" value="UniProtKB-SubCell"/>
</dbReference>
<dbReference type="GO" id="GO:0045595">
    <property type="term" value="P:regulation of cell differentiation"/>
    <property type="evidence" value="ECO:0007669"/>
    <property type="project" value="TreeGrafter"/>
</dbReference>
<evidence type="ECO:0000313" key="6">
    <source>
        <dbReference type="Proteomes" id="UP000053237"/>
    </source>
</evidence>
<feature type="domain" description="PH" evidence="4">
    <location>
        <begin position="860"/>
        <end position="967"/>
    </location>
</feature>
<accession>A0A024G5Z5</accession>
<gene>
    <name evidence="5" type="ORF">BN9_028720</name>
</gene>
<organism evidence="5 6">
    <name type="scientific">Albugo candida</name>
    <dbReference type="NCBI Taxonomy" id="65357"/>
    <lineage>
        <taxon>Eukaryota</taxon>
        <taxon>Sar</taxon>
        <taxon>Stramenopiles</taxon>
        <taxon>Oomycota</taxon>
        <taxon>Peronosporomycetes</taxon>
        <taxon>Albuginales</taxon>
        <taxon>Albuginaceae</taxon>
        <taxon>Albugo</taxon>
    </lineage>
</organism>
<dbReference type="InterPro" id="IPR000560">
    <property type="entry name" value="His_Pase_clade-2"/>
</dbReference>
<comment type="subcellular location">
    <subcellularLocation>
        <location evidence="1">Membrane</location>
    </subcellularLocation>
</comment>
<dbReference type="EMBL" id="CAIX01000029">
    <property type="protein sequence ID" value="CCI42088.1"/>
    <property type="molecule type" value="Genomic_DNA"/>
</dbReference>